<dbReference type="Proteomes" id="UP000217895">
    <property type="component" value="Chromosome"/>
</dbReference>
<organism evidence="1 2">
    <name type="scientific">Leptolyngbya boryana NIES-2135</name>
    <dbReference type="NCBI Taxonomy" id="1973484"/>
    <lineage>
        <taxon>Bacteria</taxon>
        <taxon>Bacillati</taxon>
        <taxon>Cyanobacteriota</taxon>
        <taxon>Cyanophyceae</taxon>
        <taxon>Leptolyngbyales</taxon>
        <taxon>Leptolyngbyaceae</taxon>
        <taxon>Leptolyngbya group</taxon>
        <taxon>Leptolyngbya</taxon>
    </lineage>
</organism>
<evidence type="ECO:0000313" key="2">
    <source>
        <dbReference type="Proteomes" id="UP000217895"/>
    </source>
</evidence>
<proteinExistence type="predicted"/>
<accession>A0A1Z4JEU8</accession>
<sequence length="129" mass="14723">MFRRKPKDPLPHLPPVSTVDIEDFTQFTRREIAEMFGNIDPSIVSKDCAVLGIKPYEKVPKSDIWSLYVMQCFRRVKPFGHRKELVDLCLTQGDEAALVYVQLAGGSREDCDLLIENFIAQKQTKPLIA</sequence>
<dbReference type="AlphaFoldDB" id="A0A1Z4JEU8"/>
<dbReference type="EMBL" id="AP018203">
    <property type="protein sequence ID" value="BAY55266.1"/>
    <property type="molecule type" value="Genomic_DNA"/>
</dbReference>
<gene>
    <name evidence="1" type="ORF">NIES2135_20890</name>
</gene>
<reference evidence="1 2" key="1">
    <citation type="submission" date="2017-06" db="EMBL/GenBank/DDBJ databases">
        <title>Genome sequencing of cyanobaciteial culture collection at National Institute for Environmental Studies (NIES).</title>
        <authorList>
            <person name="Hirose Y."/>
            <person name="Shimura Y."/>
            <person name="Fujisawa T."/>
            <person name="Nakamura Y."/>
            <person name="Kawachi M."/>
        </authorList>
    </citation>
    <scope>NUCLEOTIDE SEQUENCE [LARGE SCALE GENOMIC DNA]</scope>
    <source>
        <strain evidence="1 2">NIES-2135</strain>
    </source>
</reference>
<name>A0A1Z4JEU8_LEPBY</name>
<keyword evidence="2" id="KW-1185">Reference proteome</keyword>
<evidence type="ECO:0000313" key="1">
    <source>
        <dbReference type="EMBL" id="BAY55266.1"/>
    </source>
</evidence>
<protein>
    <submittedName>
        <fullName evidence="1">Uncharacterized protein</fullName>
    </submittedName>
</protein>